<gene>
    <name evidence="1" type="ORF">ERS007739_03916</name>
</gene>
<organism evidence="1 2">
    <name type="scientific">Mycobacterium tuberculosis</name>
    <dbReference type="NCBI Taxonomy" id="1773"/>
    <lineage>
        <taxon>Bacteria</taxon>
        <taxon>Bacillati</taxon>
        <taxon>Actinomycetota</taxon>
        <taxon>Actinomycetes</taxon>
        <taxon>Mycobacteriales</taxon>
        <taxon>Mycobacteriaceae</taxon>
        <taxon>Mycobacterium</taxon>
        <taxon>Mycobacterium tuberculosis complex</taxon>
    </lineage>
</organism>
<sequence length="103" mass="11230">MAPSPAQLAFLQQVDGRRTIREIAGESTEYHRVCEDPTINRQRMSISAGFRSANFTTRTSSFGPETGPETLRPITTGMPGSRWASSSSRIAPTCQVRVTEAGL</sequence>
<name>A0A916PH45_MYCTX</name>
<evidence type="ECO:0000313" key="2">
    <source>
        <dbReference type="Proteomes" id="UP000039021"/>
    </source>
</evidence>
<dbReference type="EMBL" id="CSBK01002194">
    <property type="protein sequence ID" value="COZ57993.1"/>
    <property type="molecule type" value="Genomic_DNA"/>
</dbReference>
<accession>A0A916PH45</accession>
<evidence type="ECO:0000313" key="1">
    <source>
        <dbReference type="EMBL" id="COZ57993.1"/>
    </source>
</evidence>
<proteinExistence type="predicted"/>
<comment type="caution">
    <text evidence="1">The sequence shown here is derived from an EMBL/GenBank/DDBJ whole genome shotgun (WGS) entry which is preliminary data.</text>
</comment>
<reference evidence="2" key="1">
    <citation type="submission" date="2015-03" db="EMBL/GenBank/DDBJ databases">
        <authorList>
            <consortium name="Pathogen Informatics"/>
        </authorList>
    </citation>
    <scope>NUCLEOTIDE SEQUENCE [LARGE SCALE GENOMIC DNA]</scope>
    <source>
        <strain evidence="2">N09902308</strain>
    </source>
</reference>
<dbReference type="Proteomes" id="UP000039021">
    <property type="component" value="Unassembled WGS sequence"/>
</dbReference>
<dbReference type="AlphaFoldDB" id="A0A916PH45"/>
<protein>
    <submittedName>
        <fullName evidence="1">Uncharacterized protein</fullName>
    </submittedName>
</protein>